<dbReference type="CDD" id="cd16661">
    <property type="entry name" value="RING-Ubox1_NOSIP"/>
    <property type="match status" value="1"/>
</dbReference>
<dbReference type="InterPro" id="IPR013083">
    <property type="entry name" value="Znf_RING/FYVE/PHD"/>
</dbReference>
<keyword evidence="5" id="KW-0175">Coiled coil</keyword>
<name>A0A183TMN6_SCHSO</name>
<evidence type="ECO:0000256" key="5">
    <source>
        <dbReference type="SAM" id="Coils"/>
    </source>
</evidence>
<gene>
    <name evidence="8" type="ORF">SSLN_LOCUS17735</name>
</gene>
<feature type="domain" description="Nitric oxide synthase-interacting protein zinc-finger" evidence="7">
    <location>
        <begin position="16"/>
        <end position="90"/>
    </location>
</feature>
<reference evidence="10" key="1">
    <citation type="submission" date="2016-06" db="UniProtKB">
        <authorList>
            <consortium name="WormBaseParasite"/>
        </authorList>
    </citation>
    <scope>IDENTIFICATION</scope>
</reference>
<dbReference type="PIRSF" id="PIRSF023577">
    <property type="entry name" value="ENOS_interacting"/>
    <property type="match status" value="1"/>
</dbReference>
<evidence type="ECO:0000256" key="4">
    <source>
        <dbReference type="PIRNR" id="PIRNR023577"/>
    </source>
</evidence>
<sequence length="319" mass="35449">MEKTENSQSCVKMTRHSKNCTANTVYTYHERKKDAKHSGYGTQTVRLGKDSIRNFDCCCLTLQPAKDPVITPDGFLYDRAAILEYILSQKADIKRRQKIYEKQLDRAAREVAEKKRAVREKEAREFMALNTLDTHSQASVQAAESKALANIVARRFTSVEHSYKPGSAASFWTSDPSNEATSSTAELEPQKPDTVVRCPMSGKALRYKDLITVNFTDVEVGPRVPLKAGESSVAQDVRRCCAVSKDILSNSTPCVVLKTSGSVVKKEVVDRILKNEMVDPINGQKMTESDFIEVQIGSGGFSDERSILTATRWAPVMPS</sequence>
<evidence type="ECO:0000256" key="6">
    <source>
        <dbReference type="SAM" id="MobiDB-lite"/>
    </source>
</evidence>
<reference evidence="8 9" key="2">
    <citation type="submission" date="2018-11" db="EMBL/GenBank/DDBJ databases">
        <authorList>
            <consortium name="Pathogen Informatics"/>
        </authorList>
    </citation>
    <scope>NUCLEOTIDE SEQUENCE [LARGE SCALE GENOMIC DNA]</scope>
    <source>
        <strain evidence="8 9">NST_G2</strain>
    </source>
</reference>
<dbReference type="Proteomes" id="UP000275846">
    <property type="component" value="Unassembled WGS sequence"/>
</dbReference>
<dbReference type="PANTHER" id="PTHR13063">
    <property type="entry name" value="ENOS INTERACTING PROTEIN"/>
    <property type="match status" value="1"/>
</dbReference>
<comment type="similarity">
    <text evidence="2 4">Belongs to the NOSIP family.</text>
</comment>
<dbReference type="STRING" id="70667.A0A183TMN6"/>
<feature type="region of interest" description="Disordered" evidence="6">
    <location>
        <begin position="167"/>
        <end position="189"/>
    </location>
</feature>
<accession>A0A183TMN6</accession>
<evidence type="ECO:0000313" key="9">
    <source>
        <dbReference type="Proteomes" id="UP000275846"/>
    </source>
</evidence>
<keyword evidence="3 4" id="KW-0539">Nucleus</keyword>
<dbReference type="Pfam" id="PF15906">
    <property type="entry name" value="zf-NOSIP"/>
    <property type="match status" value="1"/>
</dbReference>
<evidence type="ECO:0000313" key="8">
    <source>
        <dbReference type="EMBL" id="VDM04121.1"/>
    </source>
</evidence>
<feature type="coiled-coil region" evidence="5">
    <location>
        <begin position="90"/>
        <end position="124"/>
    </location>
</feature>
<dbReference type="InterPro" id="IPR016818">
    <property type="entry name" value="NOSIP"/>
</dbReference>
<evidence type="ECO:0000256" key="1">
    <source>
        <dbReference type="ARBA" id="ARBA00004123"/>
    </source>
</evidence>
<feature type="compositionally biased region" description="Polar residues" evidence="6">
    <location>
        <begin position="170"/>
        <end position="185"/>
    </location>
</feature>
<dbReference type="EMBL" id="UYSU01043006">
    <property type="protein sequence ID" value="VDM04121.1"/>
    <property type="molecule type" value="Genomic_DNA"/>
</dbReference>
<keyword evidence="9" id="KW-1185">Reference proteome</keyword>
<dbReference type="OrthoDB" id="116827at2759"/>
<evidence type="ECO:0000256" key="2">
    <source>
        <dbReference type="ARBA" id="ARBA00008126"/>
    </source>
</evidence>
<dbReference type="AlphaFoldDB" id="A0A183TMN6"/>
<evidence type="ECO:0000259" key="7">
    <source>
        <dbReference type="Pfam" id="PF15906"/>
    </source>
</evidence>
<dbReference type="SUPFAM" id="SSF57850">
    <property type="entry name" value="RING/U-box"/>
    <property type="match status" value="2"/>
</dbReference>
<dbReference type="WBParaSite" id="SSLN_0001840901-mRNA-1">
    <property type="protein sequence ID" value="SSLN_0001840901-mRNA-1"/>
    <property type="gene ID" value="SSLN_0001840901"/>
</dbReference>
<protein>
    <submittedName>
        <fullName evidence="10">Nitric oxide synthase-interacting protein</fullName>
    </submittedName>
</protein>
<dbReference type="InterPro" id="IPR031790">
    <property type="entry name" value="Znf-NOSIP"/>
</dbReference>
<dbReference type="GO" id="GO:0061630">
    <property type="term" value="F:ubiquitin protein ligase activity"/>
    <property type="evidence" value="ECO:0007669"/>
    <property type="project" value="InterPro"/>
</dbReference>
<evidence type="ECO:0000313" key="10">
    <source>
        <dbReference type="WBParaSite" id="SSLN_0001840901-mRNA-1"/>
    </source>
</evidence>
<organism evidence="10">
    <name type="scientific">Schistocephalus solidus</name>
    <name type="common">Tapeworm</name>
    <dbReference type="NCBI Taxonomy" id="70667"/>
    <lineage>
        <taxon>Eukaryota</taxon>
        <taxon>Metazoa</taxon>
        <taxon>Spiralia</taxon>
        <taxon>Lophotrochozoa</taxon>
        <taxon>Platyhelminthes</taxon>
        <taxon>Cestoda</taxon>
        <taxon>Eucestoda</taxon>
        <taxon>Diphyllobothriidea</taxon>
        <taxon>Diphyllobothriidae</taxon>
        <taxon>Schistocephalus</taxon>
    </lineage>
</organism>
<dbReference type="CDD" id="cd16662">
    <property type="entry name" value="RING-Ubox2_NOSIP"/>
    <property type="match status" value="1"/>
</dbReference>
<proteinExistence type="inferred from homology"/>
<dbReference type="PANTHER" id="PTHR13063:SF10">
    <property type="entry name" value="NITRIC OXIDE SYNTHASE-INTERACTING PROTEIN"/>
    <property type="match status" value="1"/>
</dbReference>
<comment type="subcellular location">
    <subcellularLocation>
        <location evidence="1 4">Nucleus</location>
    </subcellularLocation>
</comment>
<dbReference type="Gene3D" id="3.30.40.10">
    <property type="entry name" value="Zinc/RING finger domain, C3HC4 (zinc finger)"/>
    <property type="match status" value="2"/>
</dbReference>
<dbReference type="GO" id="GO:0005634">
    <property type="term" value="C:nucleus"/>
    <property type="evidence" value="ECO:0007669"/>
    <property type="project" value="UniProtKB-SubCell"/>
</dbReference>
<evidence type="ECO:0000256" key="3">
    <source>
        <dbReference type="ARBA" id="ARBA00023242"/>
    </source>
</evidence>